<dbReference type="InterPro" id="IPR026739">
    <property type="entry name" value="AP_beta"/>
</dbReference>
<sequence>MNPAGNIGSGAAGSSASTLPPPQFFVDHKKGEVNELKQLLRAVSLDKDINKRRDVIKKVIAYMTLGIDVSRLYPEMVKASMTDDVVMKKMIYLYLINYAEQNQELAILAINTFLMDCKQQNHKIRGLALRSLCSLRFEGVQQYLQQAIQEGLNDVDPYVKKTAIIGCVKFYHMSKKDFKKTDFLDTLYKLTKDHDALVVINAIEAINEIRANKGGIDIQRPLVIHLLNRIKDFNEWGQSIILDLTSKYTPSTQEEMYDIMNLLEDRFKHASSSVVLGAVKVFLHLTKDDEILCRQVFERLQAPLITLMTSSETTESYEVSFNVLSHIHLLVVKGANQVFESEYKHFFIKYDEPSYIKNLKLEILAYVASPNNIQEIVNELSEYVTDVNAEIAKKSIKCFGTIIIRLTKMSKTVAAQLRNFLSLRISYVTTETVIVLKDILRKYRNFIDDFIPFFSKISLDQIIEVEGKCAYAWILGEFGESIDESPYILEKMIEEQKEFNSVKLSGVLLTATFKLFFKRAPEVQRILGSLLESLIKNVNETDLKQRAVFYFRLLKTDVGLAEKIVTGSQEKIHEFYEDKNEELRERLFLEFNSLSVVYQKPSERFLKDQILRQAQAIEKKYYSKGRWAKSVRERTVGQPDDDEEQAEATNKIKVTEQQQTVASLDDLLDFGGSSSQSNITQNSSNTNTTQPIDLLGDLDLGASSGNMGGYQPQVLQNNNNVGGGLISDDLINTTAAYNQNMQKQSVPKQPTVNYALDSLSGFDNNMFGLGKAQQTNQLVELTPTPDIDSERFQQLWMQLPECQNIQKPLRQDVIFQCSDVEQLLAQHRIYCMASGQIGNELKFFFYAQLMDKSGYFLLETLLNQQTSVLTSNLKTTRTDVGLAFLNNLYKGFGTLLLQ</sequence>
<dbReference type="Pfam" id="PF09066">
    <property type="entry name" value="B2-adapt-app_C"/>
    <property type="match status" value="1"/>
</dbReference>
<evidence type="ECO:0000256" key="1">
    <source>
        <dbReference type="ARBA" id="ARBA00004308"/>
    </source>
</evidence>
<dbReference type="FunCoup" id="A0A077ZTC5">
    <property type="interactions" value="224"/>
</dbReference>
<dbReference type="Gene3D" id="3.30.310.10">
    <property type="entry name" value="TATA-Binding Protein"/>
    <property type="match status" value="1"/>
</dbReference>
<dbReference type="InterPro" id="IPR016342">
    <property type="entry name" value="AP_complex_bsu_1_2_4"/>
</dbReference>
<accession>A0A077ZTC5</accession>
<keyword evidence="3 6" id="KW-0813">Transport</keyword>
<comment type="subcellular location">
    <subcellularLocation>
        <location evidence="1">Endomembrane system</location>
    </subcellularLocation>
</comment>
<dbReference type="InParanoid" id="A0A077ZTC5"/>
<dbReference type="OMA" id="ANCMHAL"/>
<evidence type="ECO:0000256" key="4">
    <source>
        <dbReference type="ARBA" id="ARBA00022927"/>
    </source>
</evidence>
<dbReference type="InterPro" id="IPR012295">
    <property type="entry name" value="TBP_dom_sf"/>
</dbReference>
<dbReference type="SMART" id="SM01020">
    <property type="entry name" value="B2-adapt-app_C"/>
    <property type="match status" value="1"/>
</dbReference>
<dbReference type="GO" id="GO:0006886">
    <property type="term" value="P:intracellular protein transport"/>
    <property type="evidence" value="ECO:0007669"/>
    <property type="project" value="InterPro"/>
</dbReference>
<dbReference type="AlphaFoldDB" id="A0A077ZTC5"/>
<dbReference type="GO" id="GO:0030276">
    <property type="term" value="F:clathrin binding"/>
    <property type="evidence" value="ECO:0007669"/>
    <property type="project" value="InterPro"/>
</dbReference>
<comment type="similarity">
    <text evidence="2 6">Belongs to the adaptor complexes large subunit family.</text>
</comment>
<reference evidence="9 10" key="1">
    <citation type="submission" date="2014-06" db="EMBL/GenBank/DDBJ databases">
        <authorList>
            <person name="Swart Estienne"/>
        </authorList>
    </citation>
    <scope>NUCLEOTIDE SEQUENCE [LARGE SCALE GENOMIC DNA]</scope>
    <source>
        <strain evidence="9 10">130c</strain>
    </source>
</reference>
<dbReference type="InterPro" id="IPR002553">
    <property type="entry name" value="Clathrin/coatomer_adapt-like_N"/>
</dbReference>
<dbReference type="GO" id="GO:0030131">
    <property type="term" value="C:clathrin adaptor complex"/>
    <property type="evidence" value="ECO:0007669"/>
    <property type="project" value="InterPro"/>
</dbReference>
<dbReference type="GO" id="GO:0016192">
    <property type="term" value="P:vesicle-mediated transport"/>
    <property type="evidence" value="ECO:0007669"/>
    <property type="project" value="InterPro"/>
</dbReference>
<keyword evidence="5 6" id="KW-0472">Membrane</keyword>
<evidence type="ECO:0000259" key="8">
    <source>
        <dbReference type="SMART" id="SM01020"/>
    </source>
</evidence>
<feature type="domain" description="Beta-adaptin appendage C-terminal subdomain" evidence="8">
    <location>
        <begin position="781"/>
        <end position="893"/>
    </location>
</feature>
<keyword evidence="4 6" id="KW-0653">Protein transport</keyword>
<evidence type="ECO:0000256" key="7">
    <source>
        <dbReference type="SAM" id="MobiDB-lite"/>
    </source>
</evidence>
<protein>
    <recommendedName>
        <fullName evidence="6">AP complex subunit beta</fullName>
    </recommendedName>
</protein>
<feature type="region of interest" description="Disordered" evidence="7">
    <location>
        <begin position="672"/>
        <end position="693"/>
    </location>
</feature>
<organism evidence="9 10">
    <name type="scientific">Stylonychia lemnae</name>
    <name type="common">Ciliate</name>
    <dbReference type="NCBI Taxonomy" id="5949"/>
    <lineage>
        <taxon>Eukaryota</taxon>
        <taxon>Sar</taxon>
        <taxon>Alveolata</taxon>
        <taxon>Ciliophora</taxon>
        <taxon>Intramacronucleata</taxon>
        <taxon>Spirotrichea</taxon>
        <taxon>Stichotrichia</taxon>
        <taxon>Sporadotrichida</taxon>
        <taxon>Oxytrichidae</taxon>
        <taxon>Stylonychinae</taxon>
        <taxon>Stylonychia</taxon>
    </lineage>
</organism>
<dbReference type="Gene3D" id="1.25.10.10">
    <property type="entry name" value="Leucine-rich Repeat Variant"/>
    <property type="match status" value="1"/>
</dbReference>
<feature type="region of interest" description="Disordered" evidence="7">
    <location>
        <begin position="631"/>
        <end position="651"/>
    </location>
</feature>
<proteinExistence type="inferred from homology"/>
<dbReference type="InterPro" id="IPR016024">
    <property type="entry name" value="ARM-type_fold"/>
</dbReference>
<dbReference type="EMBL" id="CCKQ01000624">
    <property type="protein sequence ID" value="CDW71711.1"/>
    <property type="molecule type" value="Genomic_DNA"/>
</dbReference>
<keyword evidence="10" id="KW-1185">Reference proteome</keyword>
<dbReference type="SUPFAM" id="SSF48371">
    <property type="entry name" value="ARM repeat"/>
    <property type="match status" value="1"/>
</dbReference>
<dbReference type="GO" id="GO:0012505">
    <property type="term" value="C:endomembrane system"/>
    <property type="evidence" value="ECO:0007669"/>
    <property type="project" value="UniProtKB-SubCell"/>
</dbReference>
<dbReference type="Proteomes" id="UP000039865">
    <property type="component" value="Unassembled WGS sequence"/>
</dbReference>
<evidence type="ECO:0000313" key="10">
    <source>
        <dbReference type="Proteomes" id="UP000039865"/>
    </source>
</evidence>
<evidence type="ECO:0000256" key="2">
    <source>
        <dbReference type="ARBA" id="ARBA00006613"/>
    </source>
</evidence>
<name>A0A077ZTC5_STYLE</name>
<dbReference type="Pfam" id="PF01602">
    <property type="entry name" value="Adaptin_N"/>
    <property type="match status" value="1"/>
</dbReference>
<feature type="compositionally biased region" description="Low complexity" evidence="7">
    <location>
        <begin position="673"/>
        <end position="693"/>
    </location>
</feature>
<evidence type="ECO:0000256" key="3">
    <source>
        <dbReference type="ARBA" id="ARBA00022448"/>
    </source>
</evidence>
<dbReference type="FunFam" id="1.25.10.10:FF:000113">
    <property type="entry name" value="Beta-adaptin-like protein A"/>
    <property type="match status" value="1"/>
</dbReference>
<dbReference type="InterPro" id="IPR015151">
    <property type="entry name" value="B-adaptin_app_sub_C"/>
</dbReference>
<dbReference type="PIRSF" id="PIRSF002291">
    <property type="entry name" value="AP_complex_beta"/>
    <property type="match status" value="1"/>
</dbReference>
<dbReference type="OrthoDB" id="10254310at2759"/>
<dbReference type="InterPro" id="IPR011989">
    <property type="entry name" value="ARM-like"/>
</dbReference>
<evidence type="ECO:0000313" key="9">
    <source>
        <dbReference type="EMBL" id="CDW71711.1"/>
    </source>
</evidence>
<gene>
    <name evidence="9" type="primary">Contig2286.g2470</name>
    <name evidence="9" type="ORF">STYLEM_659</name>
</gene>
<evidence type="ECO:0000256" key="6">
    <source>
        <dbReference type="PIRNR" id="PIRNR002291"/>
    </source>
</evidence>
<feature type="region of interest" description="Disordered" evidence="7">
    <location>
        <begin position="1"/>
        <end position="20"/>
    </location>
</feature>
<evidence type="ECO:0000256" key="5">
    <source>
        <dbReference type="ARBA" id="ARBA00023136"/>
    </source>
</evidence>
<dbReference type="PANTHER" id="PTHR11134">
    <property type="entry name" value="ADAPTOR COMPLEX SUBUNIT BETA FAMILY MEMBER"/>
    <property type="match status" value="1"/>
</dbReference>